<protein>
    <recommendedName>
        <fullName evidence="4">Secreted protein</fullName>
    </recommendedName>
</protein>
<evidence type="ECO:0000313" key="2">
    <source>
        <dbReference type="EMBL" id="GFS13224.1"/>
    </source>
</evidence>
<name>A0AAV4IU57_9GAST</name>
<organism evidence="2 3">
    <name type="scientific">Elysia marginata</name>
    <dbReference type="NCBI Taxonomy" id="1093978"/>
    <lineage>
        <taxon>Eukaryota</taxon>
        <taxon>Metazoa</taxon>
        <taxon>Spiralia</taxon>
        <taxon>Lophotrochozoa</taxon>
        <taxon>Mollusca</taxon>
        <taxon>Gastropoda</taxon>
        <taxon>Heterobranchia</taxon>
        <taxon>Euthyneura</taxon>
        <taxon>Panpulmonata</taxon>
        <taxon>Sacoglossa</taxon>
        <taxon>Placobranchoidea</taxon>
        <taxon>Plakobranchidae</taxon>
        <taxon>Elysia</taxon>
    </lineage>
</organism>
<reference evidence="2 3" key="1">
    <citation type="journal article" date="2021" name="Elife">
        <title>Chloroplast acquisition without the gene transfer in kleptoplastic sea slugs, Plakobranchus ocellatus.</title>
        <authorList>
            <person name="Maeda T."/>
            <person name="Takahashi S."/>
            <person name="Yoshida T."/>
            <person name="Shimamura S."/>
            <person name="Takaki Y."/>
            <person name="Nagai Y."/>
            <person name="Toyoda A."/>
            <person name="Suzuki Y."/>
            <person name="Arimoto A."/>
            <person name="Ishii H."/>
            <person name="Satoh N."/>
            <person name="Nishiyama T."/>
            <person name="Hasebe M."/>
            <person name="Maruyama T."/>
            <person name="Minagawa J."/>
            <person name="Obokata J."/>
            <person name="Shigenobu S."/>
        </authorList>
    </citation>
    <scope>NUCLEOTIDE SEQUENCE [LARGE SCALE GENOMIC DNA]</scope>
</reference>
<keyword evidence="3" id="KW-1185">Reference proteome</keyword>
<dbReference type="EMBL" id="BMAT01013450">
    <property type="protein sequence ID" value="GFS13224.1"/>
    <property type="molecule type" value="Genomic_DNA"/>
</dbReference>
<comment type="caution">
    <text evidence="2">The sequence shown here is derived from an EMBL/GenBank/DDBJ whole genome shotgun (WGS) entry which is preliminary data.</text>
</comment>
<dbReference type="Proteomes" id="UP000762676">
    <property type="component" value="Unassembled WGS sequence"/>
</dbReference>
<accession>A0AAV4IU57</accession>
<proteinExistence type="predicted"/>
<sequence length="162" mass="17827">MNIVSATLSVFVLTTLCLTLTSANDVQKRFLLGDVGDFTINSLRSYMRDLYDPVPFEPAMKMEAKRVRARIGQTLANVTNAQLNSIVMVLDKVYLDSDVNPSLSKLVWDVRQELGDTATDLTDTELGDVIYDILCQTKPEKDVIEFIKVLVVAAPVLSGIGG</sequence>
<evidence type="ECO:0000256" key="1">
    <source>
        <dbReference type="SAM" id="SignalP"/>
    </source>
</evidence>
<gene>
    <name evidence="2" type="ORF">ElyMa_006716500</name>
</gene>
<evidence type="ECO:0008006" key="4">
    <source>
        <dbReference type="Google" id="ProtNLM"/>
    </source>
</evidence>
<keyword evidence="1" id="KW-0732">Signal</keyword>
<feature type="signal peptide" evidence="1">
    <location>
        <begin position="1"/>
        <end position="23"/>
    </location>
</feature>
<evidence type="ECO:0000313" key="3">
    <source>
        <dbReference type="Proteomes" id="UP000762676"/>
    </source>
</evidence>
<feature type="chain" id="PRO_5043595952" description="Secreted protein" evidence="1">
    <location>
        <begin position="24"/>
        <end position="162"/>
    </location>
</feature>
<dbReference type="AlphaFoldDB" id="A0AAV4IU57"/>